<protein>
    <submittedName>
        <fullName evidence="11">ATP-binding cassette domain-containing protein</fullName>
    </submittedName>
</protein>
<feature type="domain" description="ABC transporter" evidence="9">
    <location>
        <begin position="348"/>
        <end position="581"/>
    </location>
</feature>
<dbReference type="InterPro" id="IPR039421">
    <property type="entry name" value="Type_1_exporter"/>
</dbReference>
<evidence type="ECO:0000259" key="10">
    <source>
        <dbReference type="PROSITE" id="PS50929"/>
    </source>
</evidence>
<feature type="region of interest" description="Disordered" evidence="7">
    <location>
        <begin position="1"/>
        <end position="27"/>
    </location>
</feature>
<feature type="transmembrane region" description="Helical" evidence="8">
    <location>
        <begin position="175"/>
        <end position="193"/>
    </location>
</feature>
<feature type="compositionally biased region" description="Low complexity" evidence="7">
    <location>
        <begin position="609"/>
        <end position="634"/>
    </location>
</feature>
<feature type="region of interest" description="Disordered" evidence="7">
    <location>
        <begin position="609"/>
        <end position="653"/>
    </location>
</feature>
<evidence type="ECO:0000256" key="4">
    <source>
        <dbReference type="ARBA" id="ARBA00022840"/>
    </source>
</evidence>
<feature type="domain" description="ABC transporter" evidence="9">
    <location>
        <begin position="989"/>
        <end position="1211"/>
    </location>
</feature>
<dbReference type="SUPFAM" id="SSF52540">
    <property type="entry name" value="P-loop containing nucleoside triphosphate hydrolases"/>
    <property type="match status" value="2"/>
</dbReference>
<accession>A0ABV9HL27</accession>
<dbReference type="SUPFAM" id="SSF90123">
    <property type="entry name" value="ABC transporter transmembrane region"/>
    <property type="match status" value="2"/>
</dbReference>
<dbReference type="InterPro" id="IPR011527">
    <property type="entry name" value="ABC1_TM_dom"/>
</dbReference>
<feature type="domain" description="ABC transmembrane type-1" evidence="10">
    <location>
        <begin position="43"/>
        <end position="317"/>
    </location>
</feature>
<dbReference type="GO" id="GO:0005524">
    <property type="term" value="F:ATP binding"/>
    <property type="evidence" value="ECO:0007669"/>
    <property type="project" value="UniProtKB-KW"/>
</dbReference>
<keyword evidence="3" id="KW-0547">Nucleotide-binding</keyword>
<name>A0ABV9HL27_9MICO</name>
<dbReference type="PANTHER" id="PTHR24221:SF654">
    <property type="entry name" value="ATP-BINDING CASSETTE SUB-FAMILY B MEMBER 6"/>
    <property type="match status" value="1"/>
</dbReference>
<gene>
    <name evidence="11" type="ORF">ACFO6V_21555</name>
</gene>
<dbReference type="Gene3D" id="3.40.50.300">
    <property type="entry name" value="P-loop containing nucleotide triphosphate hydrolases"/>
    <property type="match status" value="2"/>
</dbReference>
<dbReference type="Pfam" id="PF00005">
    <property type="entry name" value="ABC_tran"/>
    <property type="match status" value="2"/>
</dbReference>
<evidence type="ECO:0000256" key="6">
    <source>
        <dbReference type="ARBA" id="ARBA00023136"/>
    </source>
</evidence>
<dbReference type="Gene3D" id="1.20.1560.10">
    <property type="entry name" value="ABC transporter type 1, transmembrane domain"/>
    <property type="match status" value="2"/>
</dbReference>
<evidence type="ECO:0000256" key="1">
    <source>
        <dbReference type="ARBA" id="ARBA00004651"/>
    </source>
</evidence>
<evidence type="ECO:0000256" key="7">
    <source>
        <dbReference type="SAM" id="MobiDB-lite"/>
    </source>
</evidence>
<dbReference type="EMBL" id="JBHSFI010000006">
    <property type="protein sequence ID" value="MFC4630847.1"/>
    <property type="molecule type" value="Genomic_DNA"/>
</dbReference>
<comment type="caution">
    <text evidence="11">The sequence shown here is derived from an EMBL/GenBank/DDBJ whole genome shotgun (WGS) entry which is preliminary data.</text>
</comment>
<feature type="domain" description="ABC transmembrane type-1" evidence="10">
    <location>
        <begin position="672"/>
        <end position="930"/>
    </location>
</feature>
<comment type="subcellular location">
    <subcellularLocation>
        <location evidence="1">Cell membrane</location>
        <topology evidence="1">Multi-pass membrane protein</topology>
    </subcellularLocation>
</comment>
<feature type="transmembrane region" description="Helical" evidence="8">
    <location>
        <begin position="150"/>
        <end position="169"/>
    </location>
</feature>
<dbReference type="InterPro" id="IPR036640">
    <property type="entry name" value="ABC1_TM_sf"/>
</dbReference>
<evidence type="ECO:0000259" key="9">
    <source>
        <dbReference type="PROSITE" id="PS50893"/>
    </source>
</evidence>
<dbReference type="PROSITE" id="PS50893">
    <property type="entry name" value="ABC_TRANSPORTER_2"/>
    <property type="match status" value="2"/>
</dbReference>
<evidence type="ECO:0000256" key="5">
    <source>
        <dbReference type="ARBA" id="ARBA00022989"/>
    </source>
</evidence>
<organism evidence="11 12">
    <name type="scientific">Promicromonospora alba</name>
    <dbReference type="NCBI Taxonomy" id="1616110"/>
    <lineage>
        <taxon>Bacteria</taxon>
        <taxon>Bacillati</taxon>
        <taxon>Actinomycetota</taxon>
        <taxon>Actinomycetes</taxon>
        <taxon>Micrococcales</taxon>
        <taxon>Promicromonosporaceae</taxon>
        <taxon>Promicromonospora</taxon>
    </lineage>
</organism>
<dbReference type="RefSeq" id="WP_377139152.1">
    <property type="nucleotide sequence ID" value="NZ_JBHSFI010000006.1"/>
</dbReference>
<dbReference type="Proteomes" id="UP001596011">
    <property type="component" value="Unassembled WGS sequence"/>
</dbReference>
<feature type="transmembrane region" description="Helical" evidence="8">
    <location>
        <begin position="40"/>
        <end position="63"/>
    </location>
</feature>
<keyword evidence="2 8" id="KW-0812">Transmembrane</keyword>
<evidence type="ECO:0000313" key="12">
    <source>
        <dbReference type="Proteomes" id="UP001596011"/>
    </source>
</evidence>
<feature type="transmembrane region" description="Helical" evidence="8">
    <location>
        <begin position="887"/>
        <end position="909"/>
    </location>
</feature>
<feature type="transmembrane region" description="Helical" evidence="8">
    <location>
        <begin position="915"/>
        <end position="939"/>
    </location>
</feature>
<dbReference type="InterPro" id="IPR027417">
    <property type="entry name" value="P-loop_NTPase"/>
</dbReference>
<dbReference type="InterPro" id="IPR003439">
    <property type="entry name" value="ABC_transporter-like_ATP-bd"/>
</dbReference>
<keyword evidence="4 11" id="KW-0067">ATP-binding</keyword>
<evidence type="ECO:0000256" key="3">
    <source>
        <dbReference type="ARBA" id="ARBA00022741"/>
    </source>
</evidence>
<dbReference type="SMART" id="SM00382">
    <property type="entry name" value="AAA"/>
    <property type="match status" value="2"/>
</dbReference>
<dbReference type="PANTHER" id="PTHR24221">
    <property type="entry name" value="ATP-BINDING CASSETTE SUB-FAMILY B"/>
    <property type="match status" value="1"/>
</dbReference>
<keyword evidence="12" id="KW-1185">Reference proteome</keyword>
<evidence type="ECO:0000256" key="2">
    <source>
        <dbReference type="ARBA" id="ARBA00022692"/>
    </source>
</evidence>
<proteinExistence type="predicted"/>
<dbReference type="Pfam" id="PF00664">
    <property type="entry name" value="ABC_membrane"/>
    <property type="match status" value="1"/>
</dbReference>
<reference evidence="12" key="1">
    <citation type="journal article" date="2019" name="Int. J. Syst. Evol. Microbiol.">
        <title>The Global Catalogue of Microorganisms (GCM) 10K type strain sequencing project: providing services to taxonomists for standard genome sequencing and annotation.</title>
        <authorList>
            <consortium name="The Broad Institute Genomics Platform"/>
            <consortium name="The Broad Institute Genome Sequencing Center for Infectious Disease"/>
            <person name="Wu L."/>
            <person name="Ma J."/>
        </authorList>
    </citation>
    <scope>NUCLEOTIDE SEQUENCE [LARGE SCALE GENOMIC DNA]</scope>
    <source>
        <strain evidence="12">CCUG 42722</strain>
    </source>
</reference>
<evidence type="ECO:0000313" key="11">
    <source>
        <dbReference type="EMBL" id="MFC4630847.1"/>
    </source>
</evidence>
<evidence type="ECO:0000256" key="8">
    <source>
        <dbReference type="SAM" id="Phobius"/>
    </source>
</evidence>
<sequence length="1211" mass="126998">MIDAPQTPETTPYPEASPRPAPVLTDDPDRRLDWRRLRGVAAVIALLALTAGAVGQALGTVAAGQLAADATVVGLVLLAVCVVGGALFDGVGQVVWASVVDRAEGKLRSDLLSAALRQPLATLSEQAVGEVLDRVDDDTHAVGTLVRRQLWGAGRTVVGVVPMWIIAGVTWWPAWLLFPVLGGIVALLTRTLLGEISRRKVIEEAAWTDHAAAFEEAVAARNDLRTSLGQAFAVRRVAQLSAVVHDKFRAVVRVEEKLLRRAGLVMYALLAGTAVVCAVVASGGGLSVDQLVTLFLVTAMFVGQMDNLVHHLPDIQEGLGAVLRIRQMLAVEPEPDGGDDLPDGPLGLEVRDLTFAYAEGTFALSGVDLSVPAGETIALVGRTGSGKSTLAALMSRAVEPDPGSVFLGGADVRDLDLQKLRGAVGVVTQRTEIIAGTLAENIALFADVPRADIEGAVRELGLTDWVEGMPDGLETLLGPGGTTLSAGEEQLVAFARLLVRDVQLVVLDEATARMDPLTEARVVAASDRLLTGRTGVLIAHRLGTIERAGLVAVLDHGRVVQQGRRAELARVPGPFRTLLEAGASDGSLDAAAAGGETDAAAEVRAQTVAAPEAATADPGTASATSDTATAEPDAVGGRRRAGTPPDLPEPGTGPSLARGVLHALFVRPKWGLFGAVLFLLASLVAAQGAVTGFLWGRTVERVGTGELPVNLLVALAVLLVMQPLFISRALGVYPRWWVEVLLRIRMSVMHGQTRQYRLPATPPGEVVARSMDADRFVRYADRWVDFVNGLAIVAVTALISGTWTAGAVLLAVMVVSALASAIGRPIAGRSAAGSSAARARFGRALVSALDSARTVKLAARTPDVRRHLGEVDAGRVTAAIFEHRVQAVLDSVPLVTLYAGVVAAWSFFLTDRWDLATTLLVASAVMGFAWFGVVAGAVVTEAPGTRAWQVATARFAGGTDLVSRQRGVDLVTGTAPAPEPTRREPLDRLDLRDLTAVHDDGTIGVSDVDLEIRRGELVLLLGQVGSGKSSLLSALAGLMEHTGEVRWNGTEVTDAQAFLRPGQVAHVAQVPRVLSGTFSDNVRLDHARDIVGPVQGARLAQDMEEAGGPHALVGHRGVRLSGGQVQRLALARALAADTELLLADDVSSALDASTEIELWTALRERGTTVVGATSKRAALARADRVVVLVDGKVAEVGPWADLAARWSHLAG</sequence>
<feature type="transmembrane region" description="Helical" evidence="8">
    <location>
        <begin position="75"/>
        <end position="99"/>
    </location>
</feature>
<feature type="transmembrane region" description="Helical" evidence="8">
    <location>
        <begin position="264"/>
        <end position="285"/>
    </location>
</feature>
<feature type="transmembrane region" description="Helical" evidence="8">
    <location>
        <begin position="707"/>
        <end position="726"/>
    </location>
</feature>
<keyword evidence="5 8" id="KW-1133">Transmembrane helix</keyword>
<dbReference type="PROSITE" id="PS50929">
    <property type="entry name" value="ABC_TM1F"/>
    <property type="match status" value="2"/>
</dbReference>
<dbReference type="InterPro" id="IPR003593">
    <property type="entry name" value="AAA+_ATPase"/>
</dbReference>
<feature type="transmembrane region" description="Helical" evidence="8">
    <location>
        <begin position="670"/>
        <end position="695"/>
    </location>
</feature>
<keyword evidence="6 8" id="KW-0472">Membrane</keyword>